<comment type="caution">
    <text evidence="2">The sequence shown here is derived from an EMBL/GenBank/DDBJ whole genome shotgun (WGS) entry which is preliminary data.</text>
</comment>
<accession>A0ABQ2D611</accession>
<keyword evidence="1" id="KW-1133">Transmembrane helix</keyword>
<name>A0ABQ2D611_9BACI</name>
<protein>
    <submittedName>
        <fullName evidence="2">Uncharacterized protein</fullName>
    </submittedName>
</protein>
<dbReference type="Proteomes" id="UP000634435">
    <property type="component" value="Unassembled WGS sequence"/>
</dbReference>
<evidence type="ECO:0000313" key="2">
    <source>
        <dbReference type="EMBL" id="GGJ47379.1"/>
    </source>
</evidence>
<keyword evidence="3" id="KW-1185">Reference proteome</keyword>
<sequence>MYVAHCLGFVWFAAGINKLKSFFIYDTFADCSVGLIIVLLFVEDTLKGVTNNEQTHGKRKGITDIVPIRY</sequence>
<proteinExistence type="predicted"/>
<organism evidence="2 3">
    <name type="scientific">Virgibacillus kapii</name>
    <dbReference type="NCBI Taxonomy" id="1638645"/>
    <lineage>
        <taxon>Bacteria</taxon>
        <taxon>Bacillati</taxon>
        <taxon>Bacillota</taxon>
        <taxon>Bacilli</taxon>
        <taxon>Bacillales</taxon>
        <taxon>Bacillaceae</taxon>
        <taxon>Virgibacillus</taxon>
    </lineage>
</organism>
<gene>
    <name evidence="2" type="ORF">GCM10007111_06750</name>
</gene>
<dbReference type="EMBL" id="BMPN01000001">
    <property type="protein sequence ID" value="GGJ47379.1"/>
    <property type="molecule type" value="Genomic_DNA"/>
</dbReference>
<feature type="transmembrane region" description="Helical" evidence="1">
    <location>
        <begin position="22"/>
        <end position="42"/>
    </location>
</feature>
<keyword evidence="1" id="KW-0472">Membrane</keyword>
<keyword evidence="1" id="KW-0812">Transmembrane</keyword>
<evidence type="ECO:0000313" key="3">
    <source>
        <dbReference type="Proteomes" id="UP000634435"/>
    </source>
</evidence>
<evidence type="ECO:0000256" key="1">
    <source>
        <dbReference type="SAM" id="Phobius"/>
    </source>
</evidence>
<reference evidence="3" key="1">
    <citation type="journal article" date="2019" name="Int. J. Syst. Evol. Microbiol.">
        <title>The Global Catalogue of Microorganisms (GCM) 10K type strain sequencing project: providing services to taxonomists for standard genome sequencing and annotation.</title>
        <authorList>
            <consortium name="The Broad Institute Genomics Platform"/>
            <consortium name="The Broad Institute Genome Sequencing Center for Infectious Disease"/>
            <person name="Wu L."/>
            <person name="Ma J."/>
        </authorList>
    </citation>
    <scope>NUCLEOTIDE SEQUENCE [LARGE SCALE GENOMIC DNA]</scope>
    <source>
        <strain evidence="3">JCM 30071</strain>
    </source>
</reference>